<name>A0A4Q0MDB2_9SPHI</name>
<evidence type="ECO:0000259" key="2">
    <source>
        <dbReference type="PROSITE" id="PS50022"/>
    </source>
</evidence>
<dbReference type="InterPro" id="IPR013783">
    <property type="entry name" value="Ig-like_fold"/>
</dbReference>
<dbReference type="CDD" id="cd00063">
    <property type="entry name" value="FN3"/>
    <property type="match status" value="1"/>
</dbReference>
<evidence type="ECO:0000313" key="3">
    <source>
        <dbReference type="EMBL" id="RXF71215.1"/>
    </source>
</evidence>
<evidence type="ECO:0000256" key="1">
    <source>
        <dbReference type="SAM" id="MobiDB-lite"/>
    </source>
</evidence>
<dbReference type="PROSITE" id="PS51257">
    <property type="entry name" value="PROKAR_LIPOPROTEIN"/>
    <property type="match status" value="1"/>
</dbReference>
<dbReference type="Pfam" id="PF16391">
    <property type="entry name" value="DUF5000"/>
    <property type="match status" value="1"/>
</dbReference>
<dbReference type="Proteomes" id="UP000290848">
    <property type="component" value="Unassembled WGS sequence"/>
</dbReference>
<protein>
    <recommendedName>
        <fullName evidence="2">F5/8 type C domain-containing protein</fullName>
    </recommendedName>
</protein>
<dbReference type="EMBL" id="RXOC01000003">
    <property type="protein sequence ID" value="RXF71215.1"/>
    <property type="molecule type" value="Genomic_DNA"/>
</dbReference>
<accession>A0A4Q0MDB2</accession>
<evidence type="ECO:0000313" key="4">
    <source>
        <dbReference type="Proteomes" id="UP000290848"/>
    </source>
</evidence>
<dbReference type="Gene3D" id="2.60.40.10">
    <property type="entry name" value="Immunoglobulins"/>
    <property type="match status" value="1"/>
</dbReference>
<comment type="caution">
    <text evidence="3">The sequence shown here is derived from an EMBL/GenBank/DDBJ whole genome shotgun (WGS) entry which is preliminary data.</text>
</comment>
<dbReference type="Gene3D" id="2.60.120.260">
    <property type="entry name" value="Galactose-binding domain-like"/>
    <property type="match status" value="1"/>
</dbReference>
<dbReference type="InterPro" id="IPR032164">
    <property type="entry name" value="DUF5000"/>
</dbReference>
<reference evidence="3 4" key="1">
    <citation type="submission" date="2018-12" db="EMBL/GenBank/DDBJ databases">
        <title>The Draft Genome Sequence of the Soil Bacterium Pedobacter tournemirensis R1.</title>
        <authorList>
            <person name="He J."/>
        </authorList>
    </citation>
    <scope>NUCLEOTIDE SEQUENCE [LARGE SCALE GENOMIC DNA]</scope>
    <source>
        <strain evidence="3 4">R1</strain>
    </source>
</reference>
<dbReference type="InterPro" id="IPR036116">
    <property type="entry name" value="FN3_sf"/>
</dbReference>
<dbReference type="InterPro" id="IPR003961">
    <property type="entry name" value="FN3_dom"/>
</dbReference>
<dbReference type="SUPFAM" id="SSF49265">
    <property type="entry name" value="Fibronectin type III"/>
    <property type="match status" value="1"/>
</dbReference>
<sequence>MANKICNMKTLFNIVIFFFIFSAIISCKKYADDYKDYLESREVIYPGLARNLRYHAGNLRTVLVWNPSPDPGIRKYVVLWNNGVDSLSVNATTHDPADSIAVSIPNLQEYVYSFRIIAYDNEGNASVGQEINNVRVYGPAFQSTLLNRPYNPANPYQFNPDGKLQLNFNKADTNNVHTTIRYTNTSDETKEVLLYPDVNSIILPDYKKGTAIQYRSAYIPAAGAADVFNVLNFDDFPEIPVIVECNKLLFKPMSLPGDIGSAWGWELPYIWDGNTGEPGFHTPDKNFPVWFTIDLGEQASLTNFKVWQRMSGLYNYGNPRRFEIWGSNNPASDGSWDSWTKLGDFTTVKPSGSPVGQNTDLDRTTAEGGDPYKFSQPTQSVRYIRFKVLETWGGTNYFHIVELSFFKKG</sequence>
<dbReference type="AlphaFoldDB" id="A0A4Q0MDB2"/>
<proteinExistence type="predicted"/>
<feature type="compositionally biased region" description="Polar residues" evidence="1">
    <location>
        <begin position="350"/>
        <end position="359"/>
    </location>
</feature>
<feature type="region of interest" description="Disordered" evidence="1">
    <location>
        <begin position="350"/>
        <end position="372"/>
    </location>
</feature>
<dbReference type="Pfam" id="PF16389">
    <property type="entry name" value="DUF4998"/>
    <property type="match status" value="1"/>
</dbReference>
<feature type="domain" description="F5/8 type C" evidence="2">
    <location>
        <begin position="271"/>
        <end position="405"/>
    </location>
</feature>
<dbReference type="InterPro" id="IPR008979">
    <property type="entry name" value="Galactose-bd-like_sf"/>
</dbReference>
<organism evidence="3 4">
    <name type="scientific">Arcticibacter tournemirensis</name>
    <dbReference type="NCBI Taxonomy" id="699437"/>
    <lineage>
        <taxon>Bacteria</taxon>
        <taxon>Pseudomonadati</taxon>
        <taxon>Bacteroidota</taxon>
        <taxon>Sphingobacteriia</taxon>
        <taxon>Sphingobacteriales</taxon>
        <taxon>Sphingobacteriaceae</taxon>
        <taxon>Arcticibacter</taxon>
    </lineage>
</organism>
<dbReference type="SUPFAM" id="SSF49785">
    <property type="entry name" value="Galactose-binding domain-like"/>
    <property type="match status" value="1"/>
</dbReference>
<dbReference type="PROSITE" id="PS50022">
    <property type="entry name" value="FA58C_3"/>
    <property type="match status" value="1"/>
</dbReference>
<dbReference type="InterPro" id="IPR000421">
    <property type="entry name" value="FA58C"/>
</dbReference>
<gene>
    <name evidence="3" type="ORF">EKH83_05845</name>
</gene>